<evidence type="ECO:0000259" key="1">
    <source>
        <dbReference type="Pfam" id="PF00501"/>
    </source>
</evidence>
<comment type="caution">
    <text evidence="2">The sequence shown here is derived from an EMBL/GenBank/DDBJ whole genome shotgun (WGS) entry which is preliminary data.</text>
</comment>
<dbReference type="PANTHER" id="PTHR43767:SF1">
    <property type="entry name" value="NONRIBOSOMAL PEPTIDE SYNTHASE PES1 (EUROFUNG)-RELATED"/>
    <property type="match status" value="1"/>
</dbReference>
<evidence type="ECO:0000313" key="2">
    <source>
        <dbReference type="EMBL" id="MFD2201724.1"/>
    </source>
</evidence>
<organism evidence="2 3">
    <name type="scientific">Shivajiella indica</name>
    <dbReference type="NCBI Taxonomy" id="872115"/>
    <lineage>
        <taxon>Bacteria</taxon>
        <taxon>Pseudomonadati</taxon>
        <taxon>Bacteroidota</taxon>
        <taxon>Cytophagia</taxon>
        <taxon>Cytophagales</taxon>
        <taxon>Cyclobacteriaceae</taxon>
        <taxon>Shivajiella</taxon>
    </lineage>
</organism>
<evidence type="ECO:0000313" key="3">
    <source>
        <dbReference type="Proteomes" id="UP001597414"/>
    </source>
</evidence>
<keyword evidence="2" id="KW-0436">Ligase</keyword>
<accession>A0ABW5B8F2</accession>
<reference evidence="3" key="1">
    <citation type="journal article" date="2019" name="Int. J. Syst. Evol. Microbiol.">
        <title>The Global Catalogue of Microorganisms (GCM) 10K type strain sequencing project: providing services to taxonomists for standard genome sequencing and annotation.</title>
        <authorList>
            <consortium name="The Broad Institute Genomics Platform"/>
            <consortium name="The Broad Institute Genome Sequencing Center for Infectious Disease"/>
            <person name="Wu L."/>
            <person name="Ma J."/>
        </authorList>
    </citation>
    <scope>NUCLEOTIDE SEQUENCE [LARGE SCALE GENOMIC DNA]</scope>
    <source>
        <strain evidence="3">KCTC 19812</strain>
    </source>
</reference>
<dbReference type="RefSeq" id="WP_380801647.1">
    <property type="nucleotide sequence ID" value="NZ_JBHUIV010000014.1"/>
</dbReference>
<dbReference type="InterPro" id="IPR020845">
    <property type="entry name" value="AMP-binding_CS"/>
</dbReference>
<keyword evidence="3" id="KW-1185">Reference proteome</keyword>
<dbReference type="EMBL" id="JBHUIV010000014">
    <property type="protein sequence ID" value="MFD2201724.1"/>
    <property type="molecule type" value="Genomic_DNA"/>
</dbReference>
<dbReference type="Pfam" id="PF00501">
    <property type="entry name" value="AMP-binding"/>
    <property type="match status" value="1"/>
</dbReference>
<dbReference type="Gene3D" id="3.40.50.12780">
    <property type="entry name" value="N-terminal domain of ligase-like"/>
    <property type="match status" value="1"/>
</dbReference>
<feature type="domain" description="AMP-dependent synthetase/ligase" evidence="1">
    <location>
        <begin position="11"/>
        <end position="403"/>
    </location>
</feature>
<dbReference type="InterPro" id="IPR050237">
    <property type="entry name" value="ATP-dep_AMP-bd_enzyme"/>
</dbReference>
<dbReference type="PROSITE" id="PS00455">
    <property type="entry name" value="AMP_BINDING"/>
    <property type="match status" value="1"/>
</dbReference>
<dbReference type="InterPro" id="IPR000873">
    <property type="entry name" value="AMP-dep_synth/lig_dom"/>
</dbReference>
<dbReference type="NCBIfam" id="NF006754">
    <property type="entry name" value="PRK09274.1"/>
    <property type="match status" value="1"/>
</dbReference>
<dbReference type="GO" id="GO:0016874">
    <property type="term" value="F:ligase activity"/>
    <property type="evidence" value="ECO:0007669"/>
    <property type="project" value="UniProtKB-KW"/>
</dbReference>
<sequence>MNDYNIVSALFEKAKAQPDVLAIAFPKKNSIDKSGITQYKKISFKELAHETACMARGLLDSGFKKGDKVLMMVPPGFDFFILGFAMLQSGIVPVFIDPGTGLKNLKKCINEVEPDGFIGISKAHIARVLFGWGKNSIQKILTIGPRLFWGGKKLETIRKIDGSETTASIFQAEPNDLAAVLFTTGSTGLPKGVYYTHGNFKAQLEMIRETFGFSPGEIDMPTFPPFALFNPALGVSSIIPDMDPTKPASVNPRHIIGPIKQFGITNMFGSPALLEKVGRYGEEHGVKLPSLTRVISAGAPASTKALVRFSTMLNTDAEIFTPYGSTEAMPITKIGSHQILRETQTKTENGHGVCIGKSIKGVQVDIIKIMDEAIPTWSENLKAAPGQVGEIVVKGPNVTQSYYKRESATKLAKIQDGNEVRHRMGDLGYQDAEGNFWFCGRKSHRVKSGNQEMYSIQCEHIFNKHPDVYRTALVGVDGEAILCVEMEKGNTHIDREKLKKELLSWANEHPLTKPIKTLLFHPSFPVDYRHNAKIIREQLADWAKKKLT</sequence>
<name>A0ABW5B8F2_9BACT</name>
<gene>
    <name evidence="2" type="ORF">ACFSKV_09110</name>
</gene>
<dbReference type="PANTHER" id="PTHR43767">
    <property type="entry name" value="LONG-CHAIN-FATTY-ACID--COA LIGASE"/>
    <property type="match status" value="1"/>
</dbReference>
<proteinExistence type="predicted"/>
<dbReference type="Proteomes" id="UP001597414">
    <property type="component" value="Unassembled WGS sequence"/>
</dbReference>
<protein>
    <submittedName>
        <fullName evidence="2">Fatty acid CoA ligase family protein</fullName>
    </submittedName>
</protein>
<dbReference type="InterPro" id="IPR042099">
    <property type="entry name" value="ANL_N_sf"/>
</dbReference>
<dbReference type="SUPFAM" id="SSF56801">
    <property type="entry name" value="Acetyl-CoA synthetase-like"/>
    <property type="match status" value="1"/>
</dbReference>